<name>A0A7C4QMR9_9PLAN</name>
<sequence length="426" mass="47171">MRLPRCIGLMVVVWTGAWSLGWGAPPRVTGVKPVPRAILKLDWEYVAPLTGDAAVIHKGVVVDVTLLNGKRYAGLEVADIQPAKGEHTFRGLSFVPAKDKPSRLQPSALYQIRVAERVFDVVVEPSTKAYLLLDLTKRSERAEARLTARGHRVWSEPTPAETAAALQRFEELYARAQAAFPNSKFSRTETRYFLFYTDLPAQQVSGYIANLDAMYDQLCTLFGIPPGTNIWVGKCPIFAFLERSAFVRFEAEFLQHQPAEDVAGLNHQDSRGHVITTCVRGSDPVFFAVVLVHETAHGFVHRLRSTGRMPPWMNEGLADWVAQVVVPQSDHVANRLAEALPRLRGTGSLGGDFLDDEGRIERWQYGVAASLTQFLLTTDANAYRGLITGIKEGHPWREALELTYGVTAEELVAAYGRAIGIPGLRP</sequence>
<proteinExistence type="predicted"/>
<accession>A0A7C4QMR9</accession>
<comment type="caution">
    <text evidence="1">The sequence shown here is derived from an EMBL/GenBank/DDBJ whole genome shotgun (WGS) entry which is preliminary data.</text>
</comment>
<protein>
    <recommendedName>
        <fullName evidence="2">DUF1570 domain-containing protein</fullName>
    </recommendedName>
</protein>
<dbReference type="EMBL" id="DSVQ01000012">
    <property type="protein sequence ID" value="HGT38780.1"/>
    <property type="molecule type" value="Genomic_DNA"/>
</dbReference>
<dbReference type="AlphaFoldDB" id="A0A7C4QMR9"/>
<organism evidence="1">
    <name type="scientific">Schlesneria paludicola</name>
    <dbReference type="NCBI Taxonomy" id="360056"/>
    <lineage>
        <taxon>Bacteria</taxon>
        <taxon>Pseudomonadati</taxon>
        <taxon>Planctomycetota</taxon>
        <taxon>Planctomycetia</taxon>
        <taxon>Planctomycetales</taxon>
        <taxon>Planctomycetaceae</taxon>
        <taxon>Schlesneria</taxon>
    </lineage>
</organism>
<reference evidence="1" key="1">
    <citation type="journal article" date="2020" name="mSystems">
        <title>Genome- and Community-Level Interaction Insights into Carbon Utilization and Element Cycling Functions of Hydrothermarchaeota in Hydrothermal Sediment.</title>
        <authorList>
            <person name="Zhou Z."/>
            <person name="Liu Y."/>
            <person name="Xu W."/>
            <person name="Pan J."/>
            <person name="Luo Z.H."/>
            <person name="Li M."/>
        </authorList>
    </citation>
    <scope>NUCLEOTIDE SEQUENCE [LARGE SCALE GENOMIC DNA]</scope>
    <source>
        <strain evidence="1">SpSt-508</strain>
    </source>
</reference>
<evidence type="ECO:0008006" key="2">
    <source>
        <dbReference type="Google" id="ProtNLM"/>
    </source>
</evidence>
<evidence type="ECO:0000313" key="1">
    <source>
        <dbReference type="EMBL" id="HGT38780.1"/>
    </source>
</evidence>
<gene>
    <name evidence="1" type="ORF">ENS64_05890</name>
</gene>